<comment type="caution">
    <text evidence="6">The sequence shown here is derived from an EMBL/GenBank/DDBJ whole genome shotgun (WGS) entry which is preliminary data.</text>
</comment>
<dbReference type="Pfam" id="PF03466">
    <property type="entry name" value="LysR_substrate"/>
    <property type="match status" value="1"/>
</dbReference>
<gene>
    <name evidence="6" type="ORF">PQR63_01195</name>
</gene>
<dbReference type="InterPro" id="IPR036390">
    <property type="entry name" value="WH_DNA-bd_sf"/>
</dbReference>
<dbReference type="InterPro" id="IPR000847">
    <property type="entry name" value="LysR_HTH_N"/>
</dbReference>
<dbReference type="PRINTS" id="PR00039">
    <property type="entry name" value="HTHLYSR"/>
</dbReference>
<keyword evidence="4" id="KW-0804">Transcription</keyword>
<proteinExistence type="inferred from homology"/>
<dbReference type="InterPro" id="IPR036388">
    <property type="entry name" value="WH-like_DNA-bd_sf"/>
</dbReference>
<keyword evidence="3" id="KW-0238">DNA-binding</keyword>
<keyword evidence="7" id="KW-1185">Reference proteome</keyword>
<sequence>MSFDERTLNGMSVLVAIVDCGSFAAAADVLNMSPPGVSRAVARLETRLGIRLFDRTTRSVMLTDEGRRFYEQVQPLLAGLEDAATSASEGVKTVRGRLRINIDPFFSRLLLGPQLGNFLERHPQLELDLVTRDRLGDMIGDGFDLALRFGHPKPSTLVARKLFDSRIITVAAPSYLARHGRPATPQDLEQGHVCILFREPESGRPFSWEFHRGRKKLELHLSGQLTLNDAGTLWSTCLAGYGIAQMMDIGSEGFLADGSMVDLFPDWPDERYPLYALYPSRHHVPAKTRAFLEFLTEIGAADSMATPPPAISAAVSTANPAAKTVAKSRRKM</sequence>
<dbReference type="Proteomes" id="UP001629214">
    <property type="component" value="Unassembled WGS sequence"/>
</dbReference>
<evidence type="ECO:0000313" key="7">
    <source>
        <dbReference type="Proteomes" id="UP001629214"/>
    </source>
</evidence>
<evidence type="ECO:0000313" key="6">
    <source>
        <dbReference type="EMBL" id="MFL9876980.1"/>
    </source>
</evidence>
<feature type="domain" description="HTH lysR-type" evidence="5">
    <location>
        <begin position="6"/>
        <end position="63"/>
    </location>
</feature>
<dbReference type="InterPro" id="IPR005119">
    <property type="entry name" value="LysR_subst-bd"/>
</dbReference>
<dbReference type="Gene3D" id="1.10.10.10">
    <property type="entry name" value="Winged helix-like DNA-binding domain superfamily/Winged helix DNA-binding domain"/>
    <property type="match status" value="1"/>
</dbReference>
<evidence type="ECO:0000256" key="1">
    <source>
        <dbReference type="ARBA" id="ARBA00009437"/>
    </source>
</evidence>
<comment type="similarity">
    <text evidence="1">Belongs to the LysR transcriptional regulatory family.</text>
</comment>
<dbReference type="PANTHER" id="PTHR30537">
    <property type="entry name" value="HTH-TYPE TRANSCRIPTIONAL REGULATOR"/>
    <property type="match status" value="1"/>
</dbReference>
<evidence type="ECO:0000256" key="2">
    <source>
        <dbReference type="ARBA" id="ARBA00023015"/>
    </source>
</evidence>
<evidence type="ECO:0000256" key="4">
    <source>
        <dbReference type="ARBA" id="ARBA00023163"/>
    </source>
</evidence>
<dbReference type="SUPFAM" id="SSF46785">
    <property type="entry name" value="Winged helix' DNA-binding domain"/>
    <property type="match status" value="1"/>
</dbReference>
<evidence type="ECO:0000259" key="5">
    <source>
        <dbReference type="PROSITE" id="PS50931"/>
    </source>
</evidence>
<dbReference type="InterPro" id="IPR058163">
    <property type="entry name" value="LysR-type_TF_proteobact-type"/>
</dbReference>
<dbReference type="Pfam" id="PF00126">
    <property type="entry name" value="HTH_1"/>
    <property type="match status" value="1"/>
</dbReference>
<dbReference type="PROSITE" id="PS50931">
    <property type="entry name" value="HTH_LYSR"/>
    <property type="match status" value="1"/>
</dbReference>
<dbReference type="Gene3D" id="3.40.190.290">
    <property type="match status" value="1"/>
</dbReference>
<dbReference type="EMBL" id="JAQQFR010000001">
    <property type="protein sequence ID" value="MFL9876980.1"/>
    <property type="molecule type" value="Genomic_DNA"/>
</dbReference>
<evidence type="ECO:0000256" key="3">
    <source>
        <dbReference type="ARBA" id="ARBA00023125"/>
    </source>
</evidence>
<accession>A0ABW8Z3C8</accession>
<dbReference type="CDD" id="cd08422">
    <property type="entry name" value="PBP2_CrgA_like"/>
    <property type="match status" value="1"/>
</dbReference>
<keyword evidence="2" id="KW-0805">Transcription regulation</keyword>
<organism evidence="6 7">
    <name type="scientific">Herbaspirillum rhizosphaerae</name>
    <dbReference type="NCBI Taxonomy" id="346179"/>
    <lineage>
        <taxon>Bacteria</taxon>
        <taxon>Pseudomonadati</taxon>
        <taxon>Pseudomonadota</taxon>
        <taxon>Betaproteobacteria</taxon>
        <taxon>Burkholderiales</taxon>
        <taxon>Oxalobacteraceae</taxon>
        <taxon>Herbaspirillum</taxon>
    </lineage>
</organism>
<dbReference type="RefSeq" id="WP_408164906.1">
    <property type="nucleotide sequence ID" value="NZ_JAQQFR010000001.1"/>
</dbReference>
<name>A0ABW8Z3C8_9BURK</name>
<dbReference type="SUPFAM" id="SSF53850">
    <property type="entry name" value="Periplasmic binding protein-like II"/>
    <property type="match status" value="1"/>
</dbReference>
<reference evidence="6 7" key="1">
    <citation type="journal article" date="2024" name="Chem. Sci.">
        <title>Discovery of megapolipeptins by genome mining of a Burkholderiales bacteria collection.</title>
        <authorList>
            <person name="Paulo B.S."/>
            <person name="Recchia M.J.J."/>
            <person name="Lee S."/>
            <person name="Fergusson C.H."/>
            <person name="Romanowski S.B."/>
            <person name="Hernandez A."/>
            <person name="Krull N."/>
            <person name="Liu D.Y."/>
            <person name="Cavanagh H."/>
            <person name="Bos A."/>
            <person name="Gray C.A."/>
            <person name="Murphy B.T."/>
            <person name="Linington R.G."/>
            <person name="Eustaquio A.S."/>
        </authorList>
    </citation>
    <scope>NUCLEOTIDE SEQUENCE [LARGE SCALE GENOMIC DNA]</scope>
    <source>
        <strain evidence="6 7">RL21-008-BIB-B</strain>
    </source>
</reference>
<dbReference type="PANTHER" id="PTHR30537:SF5">
    <property type="entry name" value="HTH-TYPE TRANSCRIPTIONAL ACTIVATOR TTDR-RELATED"/>
    <property type="match status" value="1"/>
</dbReference>
<protein>
    <submittedName>
        <fullName evidence="6">LysR family transcriptional regulator</fullName>
    </submittedName>
</protein>